<dbReference type="SUPFAM" id="SSF50494">
    <property type="entry name" value="Trypsin-like serine proteases"/>
    <property type="match status" value="1"/>
</dbReference>
<dbReference type="EMBL" id="KV745473">
    <property type="protein sequence ID" value="OCK74469.1"/>
    <property type="molecule type" value="Genomic_DNA"/>
</dbReference>
<reference evidence="2 3" key="1">
    <citation type="journal article" date="2016" name="Nat. Commun.">
        <title>Ectomycorrhizal ecology is imprinted in the genome of the dominant symbiotic fungus Cenococcum geophilum.</title>
        <authorList>
            <consortium name="DOE Joint Genome Institute"/>
            <person name="Peter M."/>
            <person name="Kohler A."/>
            <person name="Ohm R.A."/>
            <person name="Kuo A."/>
            <person name="Krutzmann J."/>
            <person name="Morin E."/>
            <person name="Arend M."/>
            <person name="Barry K.W."/>
            <person name="Binder M."/>
            <person name="Choi C."/>
            <person name="Clum A."/>
            <person name="Copeland A."/>
            <person name="Grisel N."/>
            <person name="Haridas S."/>
            <person name="Kipfer T."/>
            <person name="LaButti K."/>
            <person name="Lindquist E."/>
            <person name="Lipzen A."/>
            <person name="Maire R."/>
            <person name="Meier B."/>
            <person name="Mihaltcheva S."/>
            <person name="Molinier V."/>
            <person name="Murat C."/>
            <person name="Poggeler S."/>
            <person name="Quandt C.A."/>
            <person name="Sperisen C."/>
            <person name="Tritt A."/>
            <person name="Tisserant E."/>
            <person name="Crous P.W."/>
            <person name="Henrissat B."/>
            <person name="Nehls U."/>
            <person name="Egli S."/>
            <person name="Spatafora J.W."/>
            <person name="Grigoriev I.V."/>
            <person name="Martin F.M."/>
        </authorList>
    </citation>
    <scope>NUCLEOTIDE SEQUENCE [LARGE SCALE GENOMIC DNA]</scope>
    <source>
        <strain evidence="2 3">CBS 459.81</strain>
    </source>
</reference>
<dbReference type="OrthoDB" id="5351220at2759"/>
<protein>
    <submittedName>
        <fullName evidence="2">Uncharacterized protein</fullName>
    </submittedName>
</protein>
<gene>
    <name evidence="2" type="ORF">K432DRAFT_386788</name>
</gene>
<keyword evidence="3" id="KW-1185">Reference proteome</keyword>
<dbReference type="Proteomes" id="UP000250266">
    <property type="component" value="Unassembled WGS sequence"/>
</dbReference>
<evidence type="ECO:0000313" key="3">
    <source>
        <dbReference type="Proteomes" id="UP000250266"/>
    </source>
</evidence>
<dbReference type="AlphaFoldDB" id="A0A8E2DZF1"/>
<feature type="compositionally biased region" description="Basic and acidic residues" evidence="1">
    <location>
        <begin position="30"/>
        <end position="46"/>
    </location>
</feature>
<evidence type="ECO:0000313" key="2">
    <source>
        <dbReference type="EMBL" id="OCK74469.1"/>
    </source>
</evidence>
<feature type="compositionally biased region" description="Low complexity" evidence="1">
    <location>
        <begin position="1"/>
        <end position="23"/>
    </location>
</feature>
<evidence type="ECO:0000256" key="1">
    <source>
        <dbReference type="SAM" id="MobiDB-lite"/>
    </source>
</evidence>
<proteinExistence type="predicted"/>
<organism evidence="2 3">
    <name type="scientific">Lepidopterella palustris CBS 459.81</name>
    <dbReference type="NCBI Taxonomy" id="1314670"/>
    <lineage>
        <taxon>Eukaryota</taxon>
        <taxon>Fungi</taxon>
        <taxon>Dikarya</taxon>
        <taxon>Ascomycota</taxon>
        <taxon>Pezizomycotina</taxon>
        <taxon>Dothideomycetes</taxon>
        <taxon>Pleosporomycetidae</taxon>
        <taxon>Mytilinidiales</taxon>
        <taxon>Argynnaceae</taxon>
        <taxon>Lepidopterella</taxon>
    </lineage>
</organism>
<feature type="region of interest" description="Disordered" evidence="1">
    <location>
        <begin position="1"/>
        <end position="51"/>
    </location>
</feature>
<name>A0A8E2DZF1_9PEZI</name>
<sequence>MDSPATPGSPEPSTTSPTTVTSPRSRRQRRQEGSDESTDSKIDSKTPLRQGFPGPLLRLPLFNGIVAENTSESIDWPRCLNTIHSVLRKYLVHDYSVSLVNRIPPERLPPVFDVVSPNQNLTCLIITQRDVDTNSWYLALKELEELYNVGSIGGFTIELIDPEMFQPEWPQPVGEDEAVIAFWPEIRTETMIALDKFDWYTLSLVRWGRRLNALENPITILIGAPAVIDETRDSVTNTIRKTLDRFFLDDIEIAVIPATHPFSPLDQPTDLILPTSAFQSSIAMGSCFGPRDVDTSATMGGTIRLHDSDGNHQDAMMSVFHCFRTIVGNEIESQGLRPTPNSQFQTMIPSDPDRQNKLQNLEEDIKRYSGKIEGLQQNLDWTGDSRYQKQIDAITNIMKTCQEEKDTIEQFDSTAGSLWACSGFQTEHLYEWSLSLATNRTSPNTLPPLGHSELSGPMDRELYLPIDDEVKSYLSQNPKTGSIVWKKGRTTGITVGKMNNVRTNIVLKDNQNRKHVFTGWEITPTKANVPFVQPGDSGAWVVDLEGNWCGVVFAQLASGSGVMYDAKSVVKDVERMTGCKVELP</sequence>
<dbReference type="InterPro" id="IPR009003">
    <property type="entry name" value="Peptidase_S1_PA"/>
</dbReference>
<accession>A0A8E2DZF1</accession>